<dbReference type="PANTHER" id="PTHR24256">
    <property type="entry name" value="TRYPTASE-RELATED"/>
    <property type="match status" value="1"/>
</dbReference>
<evidence type="ECO:0000256" key="5">
    <source>
        <dbReference type="ARBA" id="ARBA00023157"/>
    </source>
</evidence>
<name>A0A195CH57_9HYME</name>
<dbReference type="GO" id="GO:0005576">
    <property type="term" value="C:extracellular region"/>
    <property type="evidence" value="ECO:0007669"/>
    <property type="project" value="UniProtKB-SubCell"/>
</dbReference>
<feature type="non-terminal residue" evidence="9">
    <location>
        <position position="1"/>
    </location>
</feature>
<dbReference type="InterPro" id="IPR001254">
    <property type="entry name" value="Trypsin_dom"/>
</dbReference>
<dbReference type="Pfam" id="PF00089">
    <property type="entry name" value="Trypsin"/>
    <property type="match status" value="1"/>
</dbReference>
<evidence type="ECO:0000256" key="1">
    <source>
        <dbReference type="ARBA" id="ARBA00004239"/>
    </source>
</evidence>
<protein>
    <submittedName>
        <fullName evidence="9">Coagulation factor XI</fullName>
    </submittedName>
</protein>
<accession>A0A195CH57</accession>
<dbReference type="GO" id="GO:0006508">
    <property type="term" value="P:proteolysis"/>
    <property type="evidence" value="ECO:0007669"/>
    <property type="project" value="UniProtKB-KW"/>
</dbReference>
<keyword evidence="3 7" id="KW-0378">Hydrolase</keyword>
<organism evidence="9 10">
    <name type="scientific">Cyphomyrmex costatus</name>
    <dbReference type="NCBI Taxonomy" id="456900"/>
    <lineage>
        <taxon>Eukaryota</taxon>
        <taxon>Metazoa</taxon>
        <taxon>Ecdysozoa</taxon>
        <taxon>Arthropoda</taxon>
        <taxon>Hexapoda</taxon>
        <taxon>Insecta</taxon>
        <taxon>Pterygota</taxon>
        <taxon>Neoptera</taxon>
        <taxon>Endopterygota</taxon>
        <taxon>Hymenoptera</taxon>
        <taxon>Apocrita</taxon>
        <taxon>Aculeata</taxon>
        <taxon>Formicoidea</taxon>
        <taxon>Formicidae</taxon>
        <taxon>Myrmicinae</taxon>
        <taxon>Cyphomyrmex</taxon>
    </lineage>
</organism>
<dbReference type="InterPro" id="IPR009003">
    <property type="entry name" value="Peptidase_S1_PA"/>
</dbReference>
<dbReference type="PROSITE" id="PS50240">
    <property type="entry name" value="TRYPSIN_DOM"/>
    <property type="match status" value="1"/>
</dbReference>
<keyword evidence="5" id="KW-1015">Disulfide bond</keyword>
<dbReference type="InterPro" id="IPR033116">
    <property type="entry name" value="TRYPSIN_SER"/>
</dbReference>
<evidence type="ECO:0000256" key="4">
    <source>
        <dbReference type="ARBA" id="ARBA00022825"/>
    </source>
</evidence>
<dbReference type="InterPro" id="IPR001314">
    <property type="entry name" value="Peptidase_S1A"/>
</dbReference>
<dbReference type="GO" id="GO:0004252">
    <property type="term" value="F:serine-type endopeptidase activity"/>
    <property type="evidence" value="ECO:0007669"/>
    <property type="project" value="InterPro"/>
</dbReference>
<gene>
    <name evidence="9" type="ORF">ALC62_09765</name>
</gene>
<keyword evidence="10" id="KW-1185">Reference proteome</keyword>
<dbReference type="PROSITE" id="PS00134">
    <property type="entry name" value="TRYPSIN_HIS"/>
    <property type="match status" value="1"/>
</dbReference>
<comment type="subcellular location">
    <subcellularLocation>
        <location evidence="1">Secreted</location>
        <location evidence="1">Extracellular space</location>
    </subcellularLocation>
</comment>
<dbReference type="STRING" id="456900.A0A195CH57"/>
<dbReference type="InterPro" id="IPR018114">
    <property type="entry name" value="TRYPSIN_HIS"/>
</dbReference>
<dbReference type="InterPro" id="IPR051487">
    <property type="entry name" value="Ser/Thr_Proteases_Immune/Dev"/>
</dbReference>
<evidence type="ECO:0000256" key="6">
    <source>
        <dbReference type="ARBA" id="ARBA00024195"/>
    </source>
</evidence>
<dbReference type="PRINTS" id="PR00722">
    <property type="entry name" value="CHYMOTRYPSIN"/>
</dbReference>
<keyword evidence="4 7" id="KW-0720">Serine protease</keyword>
<dbReference type="SMART" id="SM00020">
    <property type="entry name" value="Tryp_SPc"/>
    <property type="match status" value="1"/>
</dbReference>
<dbReference type="Proteomes" id="UP000078542">
    <property type="component" value="Unassembled WGS sequence"/>
</dbReference>
<evidence type="ECO:0000259" key="8">
    <source>
        <dbReference type="PROSITE" id="PS50240"/>
    </source>
</evidence>
<evidence type="ECO:0000313" key="10">
    <source>
        <dbReference type="Proteomes" id="UP000078542"/>
    </source>
</evidence>
<evidence type="ECO:0000256" key="2">
    <source>
        <dbReference type="ARBA" id="ARBA00022670"/>
    </source>
</evidence>
<dbReference type="SUPFAM" id="SSF50494">
    <property type="entry name" value="Trypsin-like serine proteases"/>
    <property type="match status" value="1"/>
</dbReference>
<dbReference type="EMBL" id="KQ977827">
    <property type="protein sequence ID" value="KYM99418.1"/>
    <property type="molecule type" value="Genomic_DNA"/>
</dbReference>
<evidence type="ECO:0000256" key="7">
    <source>
        <dbReference type="RuleBase" id="RU363034"/>
    </source>
</evidence>
<dbReference type="AlphaFoldDB" id="A0A195CH57"/>
<reference evidence="9 10" key="1">
    <citation type="submission" date="2016-03" db="EMBL/GenBank/DDBJ databases">
        <title>Cyphomyrmex costatus WGS genome.</title>
        <authorList>
            <person name="Nygaard S."/>
            <person name="Hu H."/>
            <person name="Boomsma J."/>
            <person name="Zhang G."/>
        </authorList>
    </citation>
    <scope>NUCLEOTIDE SEQUENCE [LARGE SCALE GENOMIC DNA]</scope>
    <source>
        <strain evidence="9">MS0001</strain>
        <tissue evidence="9">Whole body</tissue>
    </source>
</reference>
<dbReference type="Gene3D" id="2.40.10.10">
    <property type="entry name" value="Trypsin-like serine proteases"/>
    <property type="match status" value="1"/>
</dbReference>
<dbReference type="FunFam" id="2.40.10.10:FF:000036">
    <property type="entry name" value="Trypsin beta"/>
    <property type="match status" value="1"/>
</dbReference>
<feature type="domain" description="Peptidase S1" evidence="8">
    <location>
        <begin position="2"/>
        <end position="234"/>
    </location>
</feature>
<proteinExistence type="inferred from homology"/>
<comment type="similarity">
    <text evidence="6">Belongs to the peptidase S1 family. CLIP subfamily.</text>
</comment>
<dbReference type="PROSITE" id="PS00135">
    <property type="entry name" value="TRYPSIN_SER"/>
    <property type="match status" value="1"/>
</dbReference>
<evidence type="ECO:0000313" key="9">
    <source>
        <dbReference type="EMBL" id="KYM99418.1"/>
    </source>
</evidence>
<dbReference type="CDD" id="cd00190">
    <property type="entry name" value="Tryp_SPc"/>
    <property type="match status" value="1"/>
</dbReference>
<evidence type="ECO:0000256" key="3">
    <source>
        <dbReference type="ARBA" id="ARBA00022801"/>
    </source>
</evidence>
<dbReference type="InterPro" id="IPR043504">
    <property type="entry name" value="Peptidase_S1_PA_chymotrypsin"/>
</dbReference>
<sequence>RIAGGTYARLGDFPYMAVVHQLLGNGLIGQCGGTILSNRWVLTAAHCAIKYPKRFLVVFGIINKSGVFESYRGPGVSMMVTQAFVHPYYKMGLNDIALLYTPQNIPFSNTIKPISLPYQENFEDKSAFVIGWGKEHTNNRLASTRLKYAKLPITTNSVCERYWHGITDDQICTAPGLGRDACQGDSGGPLVVVENGMDIQVGIVSYGDAYCPSDKPGVFTRVSSYVNWIHQTMMNTYDIVEYTQ</sequence>
<keyword evidence="2 7" id="KW-0645">Protease</keyword>